<name>A0A1D2N3Y6_ORCCI</name>
<proteinExistence type="predicted"/>
<dbReference type="AlphaFoldDB" id="A0A1D2N3Y6"/>
<keyword evidence="2" id="KW-1185">Reference proteome</keyword>
<comment type="caution">
    <text evidence="1">The sequence shown here is derived from an EMBL/GenBank/DDBJ whole genome shotgun (WGS) entry which is preliminary data.</text>
</comment>
<dbReference type="EMBL" id="LJIJ01000240">
    <property type="protein sequence ID" value="ODM99997.1"/>
    <property type="molecule type" value="Genomic_DNA"/>
</dbReference>
<evidence type="ECO:0000313" key="1">
    <source>
        <dbReference type="EMBL" id="ODM99997.1"/>
    </source>
</evidence>
<evidence type="ECO:0000313" key="2">
    <source>
        <dbReference type="Proteomes" id="UP000094527"/>
    </source>
</evidence>
<sequence length="295" mass="31911">MGKVNKIATFTIYLLLGLSIIATTATKKRRKNTSSLVDLLSPPNEVHKKQDPAQQCCDSYCCSFCEETTTTEPTTRTTTADPPTTEYSCPDQYRCDDCYPHTEPPYCPDQGRCQECWPDTTPYPVTCPEHTCPSITCPTTTDCICTTSDPCPTPSQEPCPSCPTTPPPTTAVPTGGTTCPPSRFANPQFTKTIYQSSLPTWPLAGTTVHLGIHANTTDGSPLRYQLVTTFEFLTLSASQDIIFTSNVGDGAFVGPNNVMVIEVSALVIGDEDRASNAAVVLVFPRSTKELTGDDI</sequence>
<reference evidence="1 2" key="1">
    <citation type="journal article" date="2016" name="Genome Biol. Evol.">
        <title>Gene Family Evolution Reflects Adaptation to Soil Environmental Stressors in the Genome of the Collembolan Orchesella cincta.</title>
        <authorList>
            <person name="Faddeeva-Vakhrusheva A."/>
            <person name="Derks M.F."/>
            <person name="Anvar S.Y."/>
            <person name="Agamennone V."/>
            <person name="Suring W."/>
            <person name="Smit S."/>
            <person name="van Straalen N.M."/>
            <person name="Roelofs D."/>
        </authorList>
    </citation>
    <scope>NUCLEOTIDE SEQUENCE [LARGE SCALE GENOMIC DNA]</scope>
    <source>
        <tissue evidence="1">Mixed pool</tissue>
    </source>
</reference>
<accession>A0A1D2N3Y6</accession>
<organism evidence="1 2">
    <name type="scientific">Orchesella cincta</name>
    <name type="common">Springtail</name>
    <name type="synonym">Podura cincta</name>
    <dbReference type="NCBI Taxonomy" id="48709"/>
    <lineage>
        <taxon>Eukaryota</taxon>
        <taxon>Metazoa</taxon>
        <taxon>Ecdysozoa</taxon>
        <taxon>Arthropoda</taxon>
        <taxon>Hexapoda</taxon>
        <taxon>Collembola</taxon>
        <taxon>Entomobryomorpha</taxon>
        <taxon>Entomobryoidea</taxon>
        <taxon>Orchesellidae</taxon>
        <taxon>Orchesellinae</taxon>
        <taxon>Orchesella</taxon>
    </lineage>
</organism>
<protein>
    <submittedName>
        <fullName evidence="1">Uncharacterized protein</fullName>
    </submittedName>
</protein>
<gene>
    <name evidence="1" type="ORF">Ocin01_06687</name>
</gene>
<dbReference type="Proteomes" id="UP000094527">
    <property type="component" value="Unassembled WGS sequence"/>
</dbReference>